<gene>
    <name evidence="6" type="ORF">DLAC_02378</name>
</gene>
<dbReference type="PANTHER" id="PTHR10653:SF0">
    <property type="entry name" value="F-ACTIN-CAPPING PROTEIN SUBUNIT ALPHA"/>
    <property type="match status" value="1"/>
</dbReference>
<dbReference type="Gene3D" id="3.90.1150.210">
    <property type="entry name" value="F-actin capping protein, beta subunit"/>
    <property type="match status" value="1"/>
</dbReference>
<dbReference type="GO" id="GO:0008290">
    <property type="term" value="C:F-actin capping protein complex"/>
    <property type="evidence" value="ECO:0007669"/>
    <property type="project" value="UniProtKB-UniRule"/>
</dbReference>
<dbReference type="PROSITE" id="PS00749">
    <property type="entry name" value="F_ACTIN_CAPPING_A_2"/>
    <property type="match status" value="1"/>
</dbReference>
<organism evidence="6 7">
    <name type="scientific">Tieghemostelium lacteum</name>
    <name type="common">Slime mold</name>
    <name type="synonym">Dictyostelium lacteum</name>
    <dbReference type="NCBI Taxonomy" id="361077"/>
    <lineage>
        <taxon>Eukaryota</taxon>
        <taxon>Amoebozoa</taxon>
        <taxon>Evosea</taxon>
        <taxon>Eumycetozoa</taxon>
        <taxon>Dictyostelia</taxon>
        <taxon>Dictyosteliales</taxon>
        <taxon>Raperosteliaceae</taxon>
        <taxon>Tieghemostelium</taxon>
    </lineage>
</organism>
<dbReference type="GO" id="GO:0030036">
    <property type="term" value="P:actin cytoskeleton organization"/>
    <property type="evidence" value="ECO:0007669"/>
    <property type="project" value="TreeGrafter"/>
</dbReference>
<evidence type="ECO:0000256" key="4">
    <source>
        <dbReference type="ARBA" id="ARBA00023203"/>
    </source>
</evidence>
<dbReference type="GO" id="GO:0051015">
    <property type="term" value="F:actin filament binding"/>
    <property type="evidence" value="ECO:0007669"/>
    <property type="project" value="TreeGrafter"/>
</dbReference>
<dbReference type="Proteomes" id="UP000076078">
    <property type="component" value="Unassembled WGS sequence"/>
</dbReference>
<dbReference type="Gene3D" id="3.30.1140.60">
    <property type="entry name" value="F-actin capping protein, alpha subunit"/>
    <property type="match status" value="1"/>
</dbReference>
<dbReference type="InterPro" id="IPR037282">
    <property type="entry name" value="CapZ_alpha/beta"/>
</dbReference>
<dbReference type="PANTHER" id="PTHR10653">
    <property type="entry name" value="F-ACTIN-CAPPING PROTEIN SUBUNIT ALPHA"/>
    <property type="match status" value="1"/>
</dbReference>
<comment type="subunit">
    <text evidence="5">Heterodimer of an alpha and a beta subunit.</text>
</comment>
<dbReference type="OrthoDB" id="340550at2759"/>
<dbReference type="OMA" id="VACIEDH"/>
<dbReference type="EMBL" id="LODT01000011">
    <property type="protein sequence ID" value="KYR01258.1"/>
    <property type="molecule type" value="Genomic_DNA"/>
</dbReference>
<evidence type="ECO:0000256" key="5">
    <source>
        <dbReference type="RuleBase" id="RU365077"/>
    </source>
</evidence>
<dbReference type="InterPro" id="IPR002189">
    <property type="entry name" value="CapZ_alpha"/>
</dbReference>
<sequence>MASNEEIIQIATTFLLNAPPGEFLDVVSDVRTLLPSESLLNSTASSTFREYNTQQMHVANTSKGAQVLITKEGELNHNEYLDPKNKQIVTFDHIKQAVTNTRSIGSELDSDVEPYRSAVEEEAIRYCHEYYPHGNVAVYGSKVSEGYKVTICLASAQYNPSNFWNGKWRSVWTCTFKPNQGQVTLNAKIQINVHYYEDGNVQLNTVTEKSTTAPSGDAATTAANIIKAISKTELALHSSIDSSYTTMGETTFKALRRALPINRCKINWQKVRGFKIGSELSK</sequence>
<dbReference type="PRINTS" id="PR00191">
    <property type="entry name" value="FACTINCAPA"/>
</dbReference>
<dbReference type="InterPro" id="IPR017865">
    <property type="entry name" value="F-actin_cap_asu_CS"/>
</dbReference>
<keyword evidence="7" id="KW-1185">Reference proteome</keyword>
<keyword evidence="3 5" id="KW-0117">Actin capping</keyword>
<proteinExistence type="inferred from homology"/>
<accession>A0A152A4V6</accession>
<dbReference type="SUPFAM" id="SSF90096">
    <property type="entry name" value="Subunits of heterodimeric actin filament capping protein Capz"/>
    <property type="match status" value="1"/>
</dbReference>
<dbReference type="STRING" id="361077.A0A152A4V6"/>
<dbReference type="InterPro" id="IPR042489">
    <property type="entry name" value="CapZ_alpha_1"/>
</dbReference>
<dbReference type="AlphaFoldDB" id="A0A152A4V6"/>
<comment type="function">
    <text evidence="5">F-actin-capping proteins bind in a Ca(2+)-independent manner to the fast growing ends of actin filaments (barbed end) thereby blocking the exchange of subunits at these ends. Unlike other capping proteins (such as gelsolin and severin), these proteins do not sever actin filaments.</text>
</comment>
<evidence type="ECO:0000256" key="1">
    <source>
        <dbReference type="ARBA" id="ARBA00010479"/>
    </source>
</evidence>
<dbReference type="InterPro" id="IPR042276">
    <property type="entry name" value="CapZ_alpha/beta_2"/>
</dbReference>
<dbReference type="InParanoid" id="A0A152A4V6"/>
<comment type="caution">
    <text evidence="6">The sequence shown here is derived from an EMBL/GenBank/DDBJ whole genome shotgun (WGS) entry which is preliminary data.</text>
</comment>
<dbReference type="FunCoup" id="A0A152A4V6">
    <property type="interactions" value="724"/>
</dbReference>
<dbReference type="GO" id="GO:0030863">
    <property type="term" value="C:cortical cytoskeleton"/>
    <property type="evidence" value="ECO:0007669"/>
    <property type="project" value="TreeGrafter"/>
</dbReference>
<name>A0A152A4V6_TIELA</name>
<dbReference type="GO" id="GO:0051016">
    <property type="term" value="P:barbed-end actin filament capping"/>
    <property type="evidence" value="ECO:0007669"/>
    <property type="project" value="UniProtKB-UniRule"/>
</dbReference>
<dbReference type="Pfam" id="PF01267">
    <property type="entry name" value="F-actin_cap_A"/>
    <property type="match status" value="1"/>
</dbReference>
<evidence type="ECO:0000313" key="6">
    <source>
        <dbReference type="EMBL" id="KYR01258.1"/>
    </source>
</evidence>
<comment type="similarity">
    <text evidence="1 5">Belongs to the F-actin-capping protein alpha subunit family.</text>
</comment>
<evidence type="ECO:0000313" key="7">
    <source>
        <dbReference type="Proteomes" id="UP000076078"/>
    </source>
</evidence>
<evidence type="ECO:0000256" key="3">
    <source>
        <dbReference type="ARBA" id="ARBA00022467"/>
    </source>
</evidence>
<evidence type="ECO:0000256" key="2">
    <source>
        <dbReference type="ARBA" id="ARBA00014038"/>
    </source>
</evidence>
<dbReference type="PROSITE" id="PS00748">
    <property type="entry name" value="F_ACTIN_CAPPING_A_1"/>
    <property type="match status" value="1"/>
</dbReference>
<keyword evidence="4 5" id="KW-0009">Actin-binding</keyword>
<protein>
    <recommendedName>
        <fullName evidence="2 5">F-actin-capping protein subunit alpha</fullName>
    </recommendedName>
</protein>
<dbReference type="FunFam" id="3.90.1150.210:FF:000003">
    <property type="entry name" value="F-actin-capping protein subunit alpha"/>
    <property type="match status" value="1"/>
</dbReference>
<reference evidence="6 7" key="1">
    <citation type="submission" date="2015-12" db="EMBL/GenBank/DDBJ databases">
        <title>Dictyostelia acquired genes for synthesis and detection of signals that induce cell-type specialization by lateral gene transfer from prokaryotes.</title>
        <authorList>
            <person name="Gloeckner G."/>
            <person name="Schaap P."/>
        </authorList>
    </citation>
    <scope>NUCLEOTIDE SEQUENCE [LARGE SCALE GENOMIC DNA]</scope>
    <source>
        <strain evidence="6 7">TK</strain>
    </source>
</reference>